<proteinExistence type="predicted"/>
<gene>
    <name evidence="6" type="ORF">OSCT_2716</name>
</gene>
<name>E1IHB5_9CHLR</name>
<comment type="cofactor">
    <cofactor evidence="1">
        <name>FAD</name>
        <dbReference type="ChEBI" id="CHEBI:57692"/>
    </cofactor>
</comment>
<dbReference type="Proteomes" id="UP000054010">
    <property type="component" value="Unassembled WGS sequence"/>
</dbReference>
<dbReference type="InterPro" id="IPR036318">
    <property type="entry name" value="FAD-bd_PCMH-like_sf"/>
</dbReference>
<dbReference type="GO" id="GO:0071949">
    <property type="term" value="F:FAD binding"/>
    <property type="evidence" value="ECO:0007669"/>
    <property type="project" value="InterPro"/>
</dbReference>
<evidence type="ECO:0000256" key="4">
    <source>
        <dbReference type="ARBA" id="ARBA00023002"/>
    </source>
</evidence>
<dbReference type="InterPro" id="IPR016166">
    <property type="entry name" value="FAD-bd_PCMH"/>
</dbReference>
<dbReference type="InterPro" id="IPR016171">
    <property type="entry name" value="Vanillyl_alc_oxidase_C-sub2"/>
</dbReference>
<dbReference type="HOGENOM" id="CLU_017779_0_1_0"/>
<dbReference type="AlphaFoldDB" id="E1IHB5"/>
<keyword evidence="7" id="KW-1185">Reference proteome</keyword>
<dbReference type="Gene3D" id="3.30.465.10">
    <property type="match status" value="1"/>
</dbReference>
<dbReference type="PANTHER" id="PTHR11748">
    <property type="entry name" value="D-LACTATE DEHYDROGENASE"/>
    <property type="match status" value="1"/>
</dbReference>
<dbReference type="Pfam" id="PF01565">
    <property type="entry name" value="FAD_binding_4"/>
    <property type="match status" value="1"/>
</dbReference>
<dbReference type="Gene3D" id="1.10.45.10">
    <property type="entry name" value="Vanillyl-alcohol Oxidase, Chain A, domain 4"/>
    <property type="match status" value="1"/>
</dbReference>
<dbReference type="InterPro" id="IPR006094">
    <property type="entry name" value="Oxid_FAD_bind_N"/>
</dbReference>
<evidence type="ECO:0000313" key="7">
    <source>
        <dbReference type="Proteomes" id="UP000054010"/>
    </source>
</evidence>
<evidence type="ECO:0000313" key="6">
    <source>
        <dbReference type="EMBL" id="EFO79590.1"/>
    </source>
</evidence>
<keyword evidence="2" id="KW-0285">Flavoprotein</keyword>
<evidence type="ECO:0000256" key="3">
    <source>
        <dbReference type="ARBA" id="ARBA00022827"/>
    </source>
</evidence>
<accession>E1IHB5</accession>
<dbReference type="PROSITE" id="PS51387">
    <property type="entry name" value="FAD_PCMH"/>
    <property type="match status" value="1"/>
</dbReference>
<dbReference type="InterPro" id="IPR016164">
    <property type="entry name" value="FAD-linked_Oxase-like_C"/>
</dbReference>
<evidence type="ECO:0000256" key="1">
    <source>
        <dbReference type="ARBA" id="ARBA00001974"/>
    </source>
</evidence>
<dbReference type="OrthoDB" id="9767256at2"/>
<dbReference type="SUPFAM" id="SSF55103">
    <property type="entry name" value="FAD-linked oxidases, C-terminal domain"/>
    <property type="match status" value="1"/>
</dbReference>
<dbReference type="GO" id="GO:0016491">
    <property type="term" value="F:oxidoreductase activity"/>
    <property type="evidence" value="ECO:0007669"/>
    <property type="project" value="UniProtKB-KW"/>
</dbReference>
<dbReference type="eggNOG" id="COG0277">
    <property type="taxonomic scope" value="Bacteria"/>
</dbReference>
<dbReference type="Pfam" id="PF02913">
    <property type="entry name" value="FAD-oxidase_C"/>
    <property type="match status" value="1"/>
</dbReference>
<dbReference type="PANTHER" id="PTHR11748:SF103">
    <property type="entry name" value="GLYCOLATE OXIDASE SUBUNIT GLCE"/>
    <property type="match status" value="1"/>
</dbReference>
<organism evidence="6 7">
    <name type="scientific">Oscillochloris trichoides DG-6</name>
    <dbReference type="NCBI Taxonomy" id="765420"/>
    <lineage>
        <taxon>Bacteria</taxon>
        <taxon>Bacillati</taxon>
        <taxon>Chloroflexota</taxon>
        <taxon>Chloroflexia</taxon>
        <taxon>Chloroflexales</taxon>
        <taxon>Chloroflexineae</taxon>
        <taxon>Oscillochloridaceae</taxon>
        <taxon>Oscillochloris</taxon>
    </lineage>
</organism>
<feature type="domain" description="FAD-binding PCMH-type" evidence="5">
    <location>
        <begin position="25"/>
        <end position="204"/>
    </location>
</feature>
<sequence>MMQLQSEMAALVGAAHVHNQPGAIQGQAPLMRVCPADREELAAVVAVAYQHGVGVVPQGGGTKQQWGHPPSSGFILLDTTRLNRVLIYEPDDLTISVEAGMTLGMLTATLAANGQMLPLDAPLPARSTVGGLLATGIDGPRRLGYSSSRDLLIGVQVVEANGRFSKAGGMVVKNVSGFDMMKLYIGSLGSLAIIVGANFKLIPRPRAAATIACAFEQPAAAFSLIHAIQASQLTPVAVEYLHGSAPPGLEAQAPLVVAVCAEGLPAAVERHVRDVSSMAERSAAVGVTLLRDDPHEAVWAAINDLSQTDALNPDEMVLRLSCLPADLERAVTDASDLAHRHALKLRIVARALSGMAYLRIQSHDAAALENYHHALLAAWPHISLLAGAAKQKAGAHIWGRAIPNLDLMQRIKHEFDPQNRLNPGRYI</sequence>
<dbReference type="SUPFAM" id="SSF56176">
    <property type="entry name" value="FAD-binding/transporter-associated domain-like"/>
    <property type="match status" value="1"/>
</dbReference>
<keyword evidence="4" id="KW-0560">Oxidoreductase</keyword>
<dbReference type="EMBL" id="ADVR01000112">
    <property type="protein sequence ID" value="EFO79590.1"/>
    <property type="molecule type" value="Genomic_DNA"/>
</dbReference>
<keyword evidence="3" id="KW-0274">FAD</keyword>
<dbReference type="STRING" id="765420.OSCT_2716"/>
<evidence type="ECO:0000259" key="5">
    <source>
        <dbReference type="PROSITE" id="PS51387"/>
    </source>
</evidence>
<dbReference type="InterPro" id="IPR016169">
    <property type="entry name" value="FAD-bd_PCMH_sub2"/>
</dbReference>
<reference evidence="6 7" key="1">
    <citation type="journal article" date="2011" name="J. Bacteriol.">
        <title>Draft genome sequence of the anoxygenic filamentous phototrophic bacterium Oscillochloris trichoides subsp. DG-6.</title>
        <authorList>
            <person name="Kuznetsov B.B."/>
            <person name="Ivanovsky R.N."/>
            <person name="Keppen O.I."/>
            <person name="Sukhacheva M.V."/>
            <person name="Bumazhkin B.K."/>
            <person name="Patutina E.O."/>
            <person name="Beletsky A.V."/>
            <person name="Mardanov A.V."/>
            <person name="Baslerov R.V."/>
            <person name="Panteleeva A.N."/>
            <person name="Kolganova T.V."/>
            <person name="Ravin N.V."/>
            <person name="Skryabin K.G."/>
        </authorList>
    </citation>
    <scope>NUCLEOTIDE SEQUENCE [LARGE SCALE GENOMIC DNA]</scope>
    <source>
        <strain evidence="6 7">DG-6</strain>
    </source>
</reference>
<evidence type="ECO:0000256" key="2">
    <source>
        <dbReference type="ARBA" id="ARBA00022630"/>
    </source>
</evidence>
<protein>
    <submittedName>
        <fullName evidence="6">FAD linked oxidase domain-containing protein</fullName>
    </submittedName>
</protein>
<comment type="caution">
    <text evidence="6">The sequence shown here is derived from an EMBL/GenBank/DDBJ whole genome shotgun (WGS) entry which is preliminary data.</text>
</comment>
<dbReference type="InterPro" id="IPR004113">
    <property type="entry name" value="FAD-bd_oxidored_4_C"/>
</dbReference>